<dbReference type="Proteomes" id="UP000257067">
    <property type="component" value="Unassembled WGS sequence"/>
</dbReference>
<dbReference type="Pfam" id="PF05833">
    <property type="entry name" value="NFACT_N"/>
    <property type="match status" value="1"/>
</dbReference>
<dbReference type="RefSeq" id="WP_104723808.1">
    <property type="nucleotide sequence ID" value="NZ_FZNE01000002.1"/>
</dbReference>
<keyword evidence="2" id="KW-1185">Reference proteome</keyword>
<gene>
    <name evidence="1" type="ORF">CQA62_00950</name>
</gene>
<organism evidence="1 2">
    <name type="scientific">Helicobacter cholecystus</name>
    <dbReference type="NCBI Taxonomy" id="45498"/>
    <lineage>
        <taxon>Bacteria</taxon>
        <taxon>Pseudomonadati</taxon>
        <taxon>Campylobacterota</taxon>
        <taxon>Epsilonproteobacteria</taxon>
        <taxon>Campylobacterales</taxon>
        <taxon>Helicobacteraceae</taxon>
        <taxon>Helicobacter</taxon>
    </lineage>
</organism>
<proteinExistence type="predicted"/>
<protein>
    <submittedName>
        <fullName evidence="1">DUF814 domain-containing protein</fullName>
    </submittedName>
</protein>
<evidence type="ECO:0000313" key="2">
    <source>
        <dbReference type="Proteomes" id="UP000257067"/>
    </source>
</evidence>
<accession>A0A3D8IXM2</accession>
<name>A0A3D8IXM2_9HELI</name>
<dbReference type="EMBL" id="NXLU01000001">
    <property type="protein sequence ID" value="RDU70012.1"/>
    <property type="molecule type" value="Genomic_DNA"/>
</dbReference>
<dbReference type="Gene3D" id="2.30.310.10">
    <property type="entry name" value="ibrinogen binding protein from staphylococcus aureus domain"/>
    <property type="match status" value="1"/>
</dbReference>
<dbReference type="AlphaFoldDB" id="A0A3D8IXM2"/>
<sequence length="435" mass="51059">MKLSVLKAISELFSTYKSIFSLRRLEDNLFLLILDFNEFYLDMTKGNSRIFISKERILGSPYRAPFDVALNRYCSRAKLLSCALDGNNRILIFEFLHQSQYKEQKFSLHFEFTGKHTNVILVDTQGVVIEALRHVGEGKSIRVVKPQKPFTPLPQPTCSKQIEKIANIKELLEQEYHLLHTHKLEQKRAVVLRSLEKKLSSLQERLHSLPKLEELKTEGENYSQYANLILRYLHTLKYFHSPLFLQDDNQREVKIEFPHKIRSFSQGANYFFTQNKKIKKKIANLHLQSENLQSKIDFIHSQISFVRQTEYLEDLQIFSQKLQKNKEIKKDYESFFIDGFKVSIGRNAKENVKLLQDAKADDLWLHLQNIPSSHMIIHCGKRQPREEMIYKSAKILAGLNGISNQRVLVDYTQRRFVKIIQDAIVNYAKQKTLRL</sequence>
<evidence type="ECO:0000313" key="1">
    <source>
        <dbReference type="EMBL" id="RDU70012.1"/>
    </source>
</evidence>
<dbReference type="OrthoDB" id="9766163at2"/>
<reference evidence="1 2" key="1">
    <citation type="submission" date="2018-04" db="EMBL/GenBank/DDBJ databases">
        <title>Novel Campyloabacter and Helicobacter Species and Strains.</title>
        <authorList>
            <person name="Mannion A.J."/>
            <person name="Shen Z."/>
            <person name="Fox J.G."/>
        </authorList>
    </citation>
    <scope>NUCLEOTIDE SEQUENCE [LARGE SCALE GENOMIC DNA]</scope>
    <source>
        <strain evidence="1 2">ATCC 700242</strain>
    </source>
</reference>
<comment type="caution">
    <text evidence="1">The sequence shown here is derived from an EMBL/GenBank/DDBJ whole genome shotgun (WGS) entry which is preliminary data.</text>
</comment>